<dbReference type="EMBL" id="AP019400">
    <property type="protein sequence ID" value="BBI30710.1"/>
    <property type="molecule type" value="Genomic_DNA"/>
</dbReference>
<dbReference type="RefSeq" id="WP_162309236.1">
    <property type="nucleotide sequence ID" value="NZ_AP019400.1"/>
</dbReference>
<dbReference type="Pfam" id="PF00072">
    <property type="entry name" value="Response_reg"/>
    <property type="match status" value="1"/>
</dbReference>
<accession>A0A3T1CY03</accession>
<dbReference type="InterPro" id="IPR009057">
    <property type="entry name" value="Homeodomain-like_sf"/>
</dbReference>
<dbReference type="Proteomes" id="UP000289856">
    <property type="component" value="Chromosome"/>
</dbReference>
<keyword evidence="2" id="KW-0238">DNA-binding</keyword>
<dbReference type="Pfam" id="PF12833">
    <property type="entry name" value="HTH_18"/>
    <property type="match status" value="1"/>
</dbReference>
<protein>
    <recommendedName>
        <fullName evidence="9">DNA-binding response regulator</fullName>
    </recommendedName>
</protein>
<dbReference type="SMART" id="SM00342">
    <property type="entry name" value="HTH_ARAC"/>
    <property type="match status" value="1"/>
</dbReference>
<feature type="domain" description="HTH araC/xylS-type" evidence="5">
    <location>
        <begin position="343"/>
        <end position="441"/>
    </location>
</feature>
<dbReference type="GO" id="GO:0000160">
    <property type="term" value="P:phosphorelay signal transduction system"/>
    <property type="evidence" value="ECO:0007669"/>
    <property type="project" value="InterPro"/>
</dbReference>
<reference evidence="7 8" key="1">
    <citation type="submission" date="2019-01" db="EMBL/GenBank/DDBJ databases">
        <title>Complete genome sequence of Cohnella hallensis HS21 isolated from Korean fir (Abies koreana) rhizospheric soil.</title>
        <authorList>
            <person name="Jiang L."/>
            <person name="Kang S.W."/>
            <person name="Kim S."/>
            <person name="Jung J."/>
            <person name="Kim C.Y."/>
            <person name="Kim D.H."/>
            <person name="Kim S.W."/>
            <person name="Lee J."/>
        </authorList>
    </citation>
    <scope>NUCLEOTIDE SEQUENCE [LARGE SCALE GENOMIC DNA]</scope>
    <source>
        <strain evidence="7 8">HS21</strain>
    </source>
</reference>
<evidence type="ECO:0000256" key="2">
    <source>
        <dbReference type="ARBA" id="ARBA00023125"/>
    </source>
</evidence>
<gene>
    <name evidence="7" type="ORF">KCTCHS21_01090</name>
</gene>
<evidence type="ECO:0008006" key="9">
    <source>
        <dbReference type="Google" id="ProtNLM"/>
    </source>
</evidence>
<dbReference type="Gene3D" id="3.40.50.2300">
    <property type="match status" value="1"/>
</dbReference>
<dbReference type="CDD" id="cd17536">
    <property type="entry name" value="REC_YesN-like"/>
    <property type="match status" value="1"/>
</dbReference>
<evidence type="ECO:0000313" key="8">
    <source>
        <dbReference type="Proteomes" id="UP000289856"/>
    </source>
</evidence>
<keyword evidence="1" id="KW-0805">Transcription regulation</keyword>
<sequence>MKVCVIEDEETVRASILSKIKELPIPLEVYDAGYGRLAFESIQIIKPDMVLLDIEMPEMSGLEILVQMKRIRPLTQFVILTGHGKFEYAQKALQLGAMDYLLKPVDRVQLKRLTEKAQQMMNQSLLGELEIHKRRLQQLGVEIEETIIRDASAWFDPSVPKTVVFDEGVMDELDPNLVFGFKVADVHVGAVVRGSEASQAIFFEGTEFTDYVHHALVRWESLHFFKESLQDTTRRIRREQGYSLTEVRNLRNQLLPIVRSGLKTAESTDSLFGMWLEHVGALTLHHLREECALLIYALDGSSITLAVQWVKGYDSWDRLRSAIEERFVQHSLLNRQPPAKLADRAINWIDELPYSELSLESVADKLRVHPVTLSRLIKEETGSSFQNMVAEKKMNQARKLLLETNKSIQEIAEETGYSDFRYFSLLFKKRFGRTPRDYRNGH</sequence>
<dbReference type="PROSITE" id="PS00041">
    <property type="entry name" value="HTH_ARAC_FAMILY_1"/>
    <property type="match status" value="1"/>
</dbReference>
<dbReference type="PANTHER" id="PTHR43280">
    <property type="entry name" value="ARAC-FAMILY TRANSCRIPTIONAL REGULATOR"/>
    <property type="match status" value="1"/>
</dbReference>
<keyword evidence="8" id="KW-1185">Reference proteome</keyword>
<dbReference type="InterPro" id="IPR011006">
    <property type="entry name" value="CheY-like_superfamily"/>
</dbReference>
<dbReference type="AlphaFoldDB" id="A0A3T1CY03"/>
<dbReference type="InterPro" id="IPR020449">
    <property type="entry name" value="Tscrpt_reg_AraC-type_HTH"/>
</dbReference>
<dbReference type="InterPro" id="IPR018060">
    <property type="entry name" value="HTH_AraC"/>
</dbReference>
<keyword evidence="3" id="KW-0804">Transcription</keyword>
<dbReference type="PANTHER" id="PTHR43280:SF35">
    <property type="entry name" value="RESPONSE REGULATOR"/>
    <property type="match status" value="1"/>
</dbReference>
<name>A0A3T1CY03_9BACL</name>
<dbReference type="PROSITE" id="PS50110">
    <property type="entry name" value="RESPONSE_REGULATORY"/>
    <property type="match status" value="1"/>
</dbReference>
<dbReference type="SMART" id="SM00448">
    <property type="entry name" value="REC"/>
    <property type="match status" value="1"/>
</dbReference>
<dbReference type="Gene3D" id="1.10.10.60">
    <property type="entry name" value="Homeodomain-like"/>
    <property type="match status" value="2"/>
</dbReference>
<dbReference type="PRINTS" id="PR00032">
    <property type="entry name" value="HTHARAC"/>
</dbReference>
<evidence type="ECO:0000313" key="7">
    <source>
        <dbReference type="EMBL" id="BBI30710.1"/>
    </source>
</evidence>
<dbReference type="GO" id="GO:0043565">
    <property type="term" value="F:sequence-specific DNA binding"/>
    <property type="evidence" value="ECO:0007669"/>
    <property type="project" value="InterPro"/>
</dbReference>
<evidence type="ECO:0000256" key="3">
    <source>
        <dbReference type="ARBA" id="ARBA00023163"/>
    </source>
</evidence>
<dbReference type="KEGG" id="cohn:KCTCHS21_01090"/>
<dbReference type="SUPFAM" id="SSF52172">
    <property type="entry name" value="CheY-like"/>
    <property type="match status" value="1"/>
</dbReference>
<dbReference type="InterPro" id="IPR018062">
    <property type="entry name" value="HTH_AraC-typ_CS"/>
</dbReference>
<evidence type="ECO:0000259" key="6">
    <source>
        <dbReference type="PROSITE" id="PS50110"/>
    </source>
</evidence>
<dbReference type="GO" id="GO:0003700">
    <property type="term" value="F:DNA-binding transcription factor activity"/>
    <property type="evidence" value="ECO:0007669"/>
    <property type="project" value="InterPro"/>
</dbReference>
<evidence type="ECO:0000259" key="5">
    <source>
        <dbReference type="PROSITE" id="PS01124"/>
    </source>
</evidence>
<keyword evidence="4" id="KW-0597">Phosphoprotein</keyword>
<evidence type="ECO:0000256" key="1">
    <source>
        <dbReference type="ARBA" id="ARBA00023015"/>
    </source>
</evidence>
<organism evidence="7 8">
    <name type="scientific">Cohnella abietis</name>
    <dbReference type="NCBI Taxonomy" id="2507935"/>
    <lineage>
        <taxon>Bacteria</taxon>
        <taxon>Bacillati</taxon>
        <taxon>Bacillota</taxon>
        <taxon>Bacilli</taxon>
        <taxon>Bacillales</taxon>
        <taxon>Paenibacillaceae</taxon>
        <taxon>Cohnella</taxon>
    </lineage>
</organism>
<feature type="modified residue" description="4-aspartylphosphate" evidence="4">
    <location>
        <position position="53"/>
    </location>
</feature>
<proteinExistence type="predicted"/>
<dbReference type="InterPro" id="IPR001789">
    <property type="entry name" value="Sig_transdc_resp-reg_receiver"/>
</dbReference>
<dbReference type="PROSITE" id="PS01124">
    <property type="entry name" value="HTH_ARAC_FAMILY_2"/>
    <property type="match status" value="1"/>
</dbReference>
<dbReference type="SUPFAM" id="SSF46689">
    <property type="entry name" value="Homeodomain-like"/>
    <property type="match status" value="1"/>
</dbReference>
<feature type="domain" description="Response regulatory" evidence="6">
    <location>
        <begin position="2"/>
        <end position="118"/>
    </location>
</feature>
<evidence type="ECO:0000256" key="4">
    <source>
        <dbReference type="PROSITE-ProRule" id="PRU00169"/>
    </source>
</evidence>